<dbReference type="RefSeq" id="WP_386676434.1">
    <property type="nucleotide sequence ID" value="NZ_JBHLTG010000013.1"/>
</dbReference>
<gene>
    <name evidence="4" type="ORF">ACFFGH_31740</name>
</gene>
<keyword evidence="3" id="KW-0812">Transmembrane</keyword>
<dbReference type="PIRSF" id="PIRSF016661">
    <property type="entry name" value="BioY"/>
    <property type="match status" value="1"/>
</dbReference>
<dbReference type="Proteomes" id="UP001589896">
    <property type="component" value="Unassembled WGS sequence"/>
</dbReference>
<name>A0ABV6S057_9GAMM</name>
<comment type="subcellular location">
    <subcellularLocation>
        <location evidence="2">Cell membrane</location>
        <topology evidence="2">Multi-pass membrane protein</topology>
    </subcellularLocation>
</comment>
<evidence type="ECO:0000256" key="1">
    <source>
        <dbReference type="ARBA" id="ARBA00010692"/>
    </source>
</evidence>
<comment type="similarity">
    <text evidence="1 2">Belongs to the BioY family.</text>
</comment>
<keyword evidence="5" id="KW-1185">Reference proteome</keyword>
<dbReference type="Pfam" id="PF02632">
    <property type="entry name" value="BioY"/>
    <property type="match status" value="1"/>
</dbReference>
<evidence type="ECO:0000256" key="3">
    <source>
        <dbReference type="SAM" id="Phobius"/>
    </source>
</evidence>
<protein>
    <recommendedName>
        <fullName evidence="2">Biotin transporter</fullName>
    </recommendedName>
</protein>
<dbReference type="PANTHER" id="PTHR34295:SF1">
    <property type="entry name" value="BIOTIN TRANSPORTER BIOY"/>
    <property type="match status" value="1"/>
</dbReference>
<feature type="transmembrane region" description="Helical" evidence="3">
    <location>
        <begin position="166"/>
        <end position="188"/>
    </location>
</feature>
<keyword evidence="2 3" id="KW-0472">Membrane</keyword>
<feature type="transmembrane region" description="Helical" evidence="3">
    <location>
        <begin position="104"/>
        <end position="120"/>
    </location>
</feature>
<comment type="caution">
    <text evidence="4">The sequence shown here is derived from an EMBL/GenBank/DDBJ whole genome shotgun (WGS) entry which is preliminary data.</text>
</comment>
<feature type="transmembrane region" description="Helical" evidence="3">
    <location>
        <begin position="21"/>
        <end position="40"/>
    </location>
</feature>
<evidence type="ECO:0000256" key="2">
    <source>
        <dbReference type="PIRNR" id="PIRNR016661"/>
    </source>
</evidence>
<keyword evidence="2" id="KW-1003">Cell membrane</keyword>
<evidence type="ECO:0000313" key="5">
    <source>
        <dbReference type="Proteomes" id="UP001589896"/>
    </source>
</evidence>
<feature type="transmembrane region" description="Helical" evidence="3">
    <location>
        <begin position="132"/>
        <end position="154"/>
    </location>
</feature>
<keyword evidence="2" id="KW-0813">Transport</keyword>
<accession>A0ABV6S057</accession>
<sequence length="200" mass="20479">MSNPSLALRRPTLVDRVLSRGLATDIALVTAGAALTAGAAQLAVPLWPVPITGQTLAVLVVGGALGAVRGALSMVLYAVVGLAGLPVFSDGASGISVIAGPTGGYIVGFIFAAALTGWLAERKWDRKLLRGALAFAAGTVVTFAFGLPWLSFALQANLQQTLEWGLYPFILGGIVKALLAAGILRGAWGVVSWADSRKQG</sequence>
<dbReference type="EMBL" id="JBHLTG010000013">
    <property type="protein sequence ID" value="MFC0682426.1"/>
    <property type="molecule type" value="Genomic_DNA"/>
</dbReference>
<organism evidence="4 5">
    <name type="scientific">Lysobacter korlensis</name>
    <dbReference type="NCBI Taxonomy" id="553636"/>
    <lineage>
        <taxon>Bacteria</taxon>
        <taxon>Pseudomonadati</taxon>
        <taxon>Pseudomonadota</taxon>
        <taxon>Gammaproteobacteria</taxon>
        <taxon>Lysobacterales</taxon>
        <taxon>Lysobacteraceae</taxon>
        <taxon>Lysobacter</taxon>
    </lineage>
</organism>
<dbReference type="Gene3D" id="1.10.1760.20">
    <property type="match status" value="1"/>
</dbReference>
<dbReference type="PANTHER" id="PTHR34295">
    <property type="entry name" value="BIOTIN TRANSPORTER BIOY"/>
    <property type="match status" value="1"/>
</dbReference>
<evidence type="ECO:0000313" key="4">
    <source>
        <dbReference type="EMBL" id="MFC0682426.1"/>
    </source>
</evidence>
<proteinExistence type="inferred from homology"/>
<keyword evidence="3" id="KW-1133">Transmembrane helix</keyword>
<feature type="transmembrane region" description="Helical" evidence="3">
    <location>
        <begin position="46"/>
        <end position="68"/>
    </location>
</feature>
<reference evidence="4 5" key="1">
    <citation type="submission" date="2024-09" db="EMBL/GenBank/DDBJ databases">
        <authorList>
            <person name="Sun Q."/>
            <person name="Mori K."/>
        </authorList>
    </citation>
    <scope>NUCLEOTIDE SEQUENCE [LARGE SCALE GENOMIC DNA]</scope>
    <source>
        <strain evidence="4 5">KCTC 23076</strain>
    </source>
</reference>
<dbReference type="InterPro" id="IPR003784">
    <property type="entry name" value="BioY"/>
</dbReference>